<evidence type="ECO:0000256" key="1">
    <source>
        <dbReference type="SAM" id="Phobius"/>
    </source>
</evidence>
<gene>
    <name evidence="2" type="ORF">M427DRAFT_36449</name>
</gene>
<keyword evidence="1" id="KW-0812">Transmembrane</keyword>
<keyword evidence="3" id="KW-1185">Reference proteome</keyword>
<keyword evidence="1" id="KW-1133">Transmembrane helix</keyword>
<dbReference type="EMBL" id="KQ965811">
    <property type="protein sequence ID" value="KXS10994.1"/>
    <property type="molecule type" value="Genomic_DNA"/>
</dbReference>
<organism evidence="2 3">
    <name type="scientific">Gonapodya prolifera (strain JEL478)</name>
    <name type="common">Monoblepharis prolifera</name>
    <dbReference type="NCBI Taxonomy" id="1344416"/>
    <lineage>
        <taxon>Eukaryota</taxon>
        <taxon>Fungi</taxon>
        <taxon>Fungi incertae sedis</taxon>
        <taxon>Chytridiomycota</taxon>
        <taxon>Chytridiomycota incertae sedis</taxon>
        <taxon>Monoblepharidomycetes</taxon>
        <taxon>Monoblepharidales</taxon>
        <taxon>Gonapodyaceae</taxon>
        <taxon>Gonapodya</taxon>
    </lineage>
</organism>
<evidence type="ECO:0000313" key="2">
    <source>
        <dbReference type="EMBL" id="KXS10994.1"/>
    </source>
</evidence>
<accession>A0A139A2M9</accession>
<name>A0A139A2M9_GONPJ</name>
<sequence length="158" mass="17322">MAMIKELTWVTLTGTVDQLLTDLTTIFNKIAQVDPARPVTKDNKVAYLLGAIEDRYLKIVVYWGGGTPHPTKLRMKCRQQRTGQHSAQRHMQLCSATCATGLVTTAPKVLGGEWALVGMEWLGDGLEVIIIIIIITATIVITGIIDSLVCISKSFLNL</sequence>
<dbReference type="Proteomes" id="UP000070544">
    <property type="component" value="Unassembled WGS sequence"/>
</dbReference>
<protein>
    <submittedName>
        <fullName evidence="2">Uncharacterized protein</fullName>
    </submittedName>
</protein>
<keyword evidence="1" id="KW-0472">Membrane</keyword>
<evidence type="ECO:0000313" key="3">
    <source>
        <dbReference type="Proteomes" id="UP000070544"/>
    </source>
</evidence>
<proteinExistence type="predicted"/>
<feature type="transmembrane region" description="Helical" evidence="1">
    <location>
        <begin position="128"/>
        <end position="151"/>
    </location>
</feature>
<dbReference type="AlphaFoldDB" id="A0A139A2M9"/>
<reference evidence="2 3" key="1">
    <citation type="journal article" date="2015" name="Genome Biol. Evol.">
        <title>Phylogenomic analyses indicate that early fungi evolved digesting cell walls of algal ancestors of land plants.</title>
        <authorList>
            <person name="Chang Y."/>
            <person name="Wang S."/>
            <person name="Sekimoto S."/>
            <person name="Aerts A.L."/>
            <person name="Choi C."/>
            <person name="Clum A."/>
            <person name="LaButti K.M."/>
            <person name="Lindquist E.A."/>
            <person name="Yee Ngan C."/>
            <person name="Ohm R.A."/>
            <person name="Salamov A.A."/>
            <person name="Grigoriev I.V."/>
            <person name="Spatafora J.W."/>
            <person name="Berbee M.L."/>
        </authorList>
    </citation>
    <scope>NUCLEOTIDE SEQUENCE [LARGE SCALE GENOMIC DNA]</scope>
    <source>
        <strain evidence="2 3">JEL478</strain>
    </source>
</reference>